<organism evidence="2 3">
    <name type="scientific">Morchella conica CCBAS932</name>
    <dbReference type="NCBI Taxonomy" id="1392247"/>
    <lineage>
        <taxon>Eukaryota</taxon>
        <taxon>Fungi</taxon>
        <taxon>Dikarya</taxon>
        <taxon>Ascomycota</taxon>
        <taxon>Pezizomycotina</taxon>
        <taxon>Pezizomycetes</taxon>
        <taxon>Pezizales</taxon>
        <taxon>Morchellaceae</taxon>
        <taxon>Morchella</taxon>
    </lineage>
</organism>
<dbReference type="AlphaFoldDB" id="A0A3N4KM25"/>
<dbReference type="Proteomes" id="UP000277580">
    <property type="component" value="Unassembled WGS sequence"/>
</dbReference>
<keyword evidence="3" id="KW-1185">Reference proteome</keyword>
<feature type="region of interest" description="Disordered" evidence="1">
    <location>
        <begin position="1"/>
        <end position="31"/>
    </location>
</feature>
<evidence type="ECO:0000313" key="3">
    <source>
        <dbReference type="Proteomes" id="UP000277580"/>
    </source>
</evidence>
<dbReference type="InterPro" id="IPR007902">
    <property type="entry name" value="Chl4/mis15/CENP-N"/>
</dbReference>
<dbReference type="GO" id="GO:0034080">
    <property type="term" value="P:CENP-A containing chromatin assembly"/>
    <property type="evidence" value="ECO:0007669"/>
    <property type="project" value="InterPro"/>
</dbReference>
<reference evidence="2 3" key="1">
    <citation type="journal article" date="2018" name="Nat. Ecol. Evol.">
        <title>Pezizomycetes genomes reveal the molecular basis of ectomycorrhizal truffle lifestyle.</title>
        <authorList>
            <person name="Murat C."/>
            <person name="Payen T."/>
            <person name="Noel B."/>
            <person name="Kuo A."/>
            <person name="Morin E."/>
            <person name="Chen J."/>
            <person name="Kohler A."/>
            <person name="Krizsan K."/>
            <person name="Balestrini R."/>
            <person name="Da Silva C."/>
            <person name="Montanini B."/>
            <person name="Hainaut M."/>
            <person name="Levati E."/>
            <person name="Barry K.W."/>
            <person name="Belfiori B."/>
            <person name="Cichocki N."/>
            <person name="Clum A."/>
            <person name="Dockter R.B."/>
            <person name="Fauchery L."/>
            <person name="Guy J."/>
            <person name="Iotti M."/>
            <person name="Le Tacon F."/>
            <person name="Lindquist E.A."/>
            <person name="Lipzen A."/>
            <person name="Malagnac F."/>
            <person name="Mello A."/>
            <person name="Molinier V."/>
            <person name="Miyauchi S."/>
            <person name="Poulain J."/>
            <person name="Riccioni C."/>
            <person name="Rubini A."/>
            <person name="Sitrit Y."/>
            <person name="Splivallo R."/>
            <person name="Traeger S."/>
            <person name="Wang M."/>
            <person name="Zifcakova L."/>
            <person name="Wipf D."/>
            <person name="Zambonelli A."/>
            <person name="Paolocci F."/>
            <person name="Nowrousian M."/>
            <person name="Ottonello S."/>
            <person name="Baldrian P."/>
            <person name="Spatafora J.W."/>
            <person name="Henrissat B."/>
            <person name="Nagy L.G."/>
            <person name="Aury J.M."/>
            <person name="Wincker P."/>
            <person name="Grigoriev I.V."/>
            <person name="Bonfante P."/>
            <person name="Martin F.M."/>
        </authorList>
    </citation>
    <scope>NUCLEOTIDE SEQUENCE [LARGE SCALE GENOMIC DNA]</scope>
    <source>
        <strain evidence="2 3">CCBAS932</strain>
    </source>
</reference>
<dbReference type="Pfam" id="PF05238">
    <property type="entry name" value="CENP-N"/>
    <property type="match status" value="1"/>
</dbReference>
<dbReference type="EMBL" id="ML119143">
    <property type="protein sequence ID" value="RPB10409.1"/>
    <property type="molecule type" value="Genomic_DNA"/>
</dbReference>
<dbReference type="InParanoid" id="A0A3N4KM25"/>
<dbReference type="STRING" id="1392247.A0A3N4KM25"/>
<name>A0A3N4KM25_9PEZI</name>
<feature type="region of interest" description="Disordered" evidence="1">
    <location>
        <begin position="50"/>
        <end position="69"/>
    </location>
</feature>
<evidence type="ECO:0000313" key="2">
    <source>
        <dbReference type="EMBL" id="RPB10409.1"/>
    </source>
</evidence>
<evidence type="ECO:0000256" key="1">
    <source>
        <dbReference type="SAM" id="MobiDB-lite"/>
    </source>
</evidence>
<dbReference type="Gene3D" id="3.10.20.720">
    <property type="match status" value="1"/>
</dbReference>
<proteinExistence type="predicted"/>
<sequence>SVEGEKKGEQGEEGKRRRVAEGRFGGEARVGDGRGLESVEFVVEDVFPPLAGAGGGAGGEEEGGEEWRPSVGVKLEGAHVFAGVRSLVEAGVVFDGVKMPGWMTGEGGVSFGMVRDGVLVKRRK</sequence>
<feature type="non-terminal residue" evidence="2">
    <location>
        <position position="1"/>
    </location>
</feature>
<protein>
    <submittedName>
        <fullName evidence="2">CHL4-domain-containing protein</fullName>
    </submittedName>
</protein>
<accession>A0A3N4KM25</accession>
<dbReference type="OrthoDB" id="6585699at2759"/>
<dbReference type="GO" id="GO:0007059">
    <property type="term" value="P:chromosome segregation"/>
    <property type="evidence" value="ECO:0007669"/>
    <property type="project" value="InterPro"/>
</dbReference>
<gene>
    <name evidence="2" type="ORF">P167DRAFT_576303</name>
</gene>